<sequence>MASTGSHLNWPPVDGIISDLDGVVYRGNAAIPDAMEAFGRWQAAGVPVCFVTNNSTHTPGDVVRKVEAFGLAIAPKDVVTSAITAAELIRAKYPDVTRVYVIGAPSLVKAIASVGLETTDRKPEVVVMGLDRQITHEKMRTAVDAILNGAAFIGTNPDLLLPTDNGFEPGAGATITAVAAATQVKPLIVGKPETHMIETALSRLRTARSSTLLIGDQLQTDIQAGKRAGLPTVLVTTGVPVREDPSLIPPDFIVSSLREVEVPPMIAGSSRQRRA</sequence>
<protein>
    <submittedName>
        <fullName evidence="5">HAD-IIA family hydrolase</fullName>
    </submittedName>
</protein>
<dbReference type="GO" id="GO:0016791">
    <property type="term" value="F:phosphatase activity"/>
    <property type="evidence" value="ECO:0007669"/>
    <property type="project" value="TreeGrafter"/>
</dbReference>
<comment type="cofactor">
    <cofactor evidence="4">
        <name>Mg(2+)</name>
        <dbReference type="ChEBI" id="CHEBI:18420"/>
    </cofactor>
    <text evidence="4">Divalent metal ions. Mg(2+) is the most effective.</text>
</comment>
<dbReference type="Pfam" id="PF13242">
    <property type="entry name" value="Hydrolase_like"/>
    <property type="match status" value="1"/>
</dbReference>
<dbReference type="PANTHER" id="PTHR19288">
    <property type="entry name" value="4-NITROPHENYLPHOSPHATASE-RELATED"/>
    <property type="match status" value="1"/>
</dbReference>
<dbReference type="PANTHER" id="PTHR19288:SF46">
    <property type="entry name" value="HALOACID DEHALOGENASE-LIKE HYDROLASE DOMAIN-CONTAINING PROTEIN 2"/>
    <property type="match status" value="1"/>
</dbReference>
<proteinExistence type="inferred from homology"/>
<dbReference type="Proteomes" id="UP000324797">
    <property type="component" value="Unassembled WGS sequence"/>
</dbReference>
<dbReference type="NCBIfam" id="TIGR01460">
    <property type="entry name" value="HAD-SF-IIA"/>
    <property type="match status" value="1"/>
</dbReference>
<evidence type="ECO:0000256" key="4">
    <source>
        <dbReference type="PIRSR" id="PIRSR000915-3"/>
    </source>
</evidence>
<feature type="binding site" evidence="4">
    <location>
        <position position="21"/>
    </location>
    <ligand>
        <name>Mg(2+)</name>
        <dbReference type="ChEBI" id="CHEBI:18420"/>
    </ligand>
</feature>
<feature type="active site" description="Proton donor" evidence="2">
    <location>
        <position position="21"/>
    </location>
</feature>
<dbReference type="EMBL" id="VSTH01000206">
    <property type="protein sequence ID" value="TYO61133.1"/>
    <property type="molecule type" value="Genomic_DNA"/>
</dbReference>
<organism evidence="5 6">
    <name type="scientific">Bradyrhizobium hipponense</name>
    <dbReference type="NCBI Taxonomy" id="2605638"/>
    <lineage>
        <taxon>Bacteria</taxon>
        <taxon>Pseudomonadati</taxon>
        <taxon>Pseudomonadota</taxon>
        <taxon>Alphaproteobacteria</taxon>
        <taxon>Hyphomicrobiales</taxon>
        <taxon>Nitrobacteraceae</taxon>
        <taxon>Bradyrhizobium</taxon>
    </lineage>
</organism>
<dbReference type="SUPFAM" id="SSF56784">
    <property type="entry name" value="HAD-like"/>
    <property type="match status" value="1"/>
</dbReference>
<name>A0A5S4YAR9_9BRAD</name>
<comment type="caution">
    <text evidence="5">The sequence shown here is derived from an EMBL/GenBank/DDBJ whole genome shotgun (WGS) entry which is preliminary data.</text>
</comment>
<accession>A0A5S4YAR9</accession>
<dbReference type="PIRSF" id="PIRSF000915">
    <property type="entry name" value="PGP-type_phosphatase"/>
    <property type="match status" value="1"/>
</dbReference>
<evidence type="ECO:0000313" key="6">
    <source>
        <dbReference type="Proteomes" id="UP000324797"/>
    </source>
</evidence>
<dbReference type="RefSeq" id="WP_148745505.1">
    <property type="nucleotide sequence ID" value="NZ_VSTH01000206.1"/>
</dbReference>
<feature type="active site" description="Nucleophile" evidence="2">
    <location>
        <position position="19"/>
    </location>
</feature>
<evidence type="ECO:0000256" key="2">
    <source>
        <dbReference type="PIRSR" id="PIRSR000915-1"/>
    </source>
</evidence>
<evidence type="ECO:0000313" key="5">
    <source>
        <dbReference type="EMBL" id="TYO61133.1"/>
    </source>
</evidence>
<keyword evidence="4" id="KW-0479">Metal-binding</keyword>
<keyword evidence="6" id="KW-1185">Reference proteome</keyword>
<dbReference type="GO" id="GO:0046872">
    <property type="term" value="F:metal ion binding"/>
    <property type="evidence" value="ECO:0007669"/>
    <property type="project" value="UniProtKB-KW"/>
</dbReference>
<dbReference type="InterPro" id="IPR006357">
    <property type="entry name" value="HAD-SF_hydro_IIA"/>
</dbReference>
<dbReference type="Pfam" id="PF13344">
    <property type="entry name" value="Hydrolase_6"/>
    <property type="match status" value="1"/>
</dbReference>
<evidence type="ECO:0000256" key="3">
    <source>
        <dbReference type="PIRSR" id="PIRSR000915-2"/>
    </source>
</evidence>
<feature type="binding site" evidence="4">
    <location>
        <position position="19"/>
    </location>
    <ligand>
        <name>Mg(2+)</name>
        <dbReference type="ChEBI" id="CHEBI:18420"/>
    </ligand>
</feature>
<dbReference type="GO" id="GO:0005737">
    <property type="term" value="C:cytoplasm"/>
    <property type="evidence" value="ECO:0007669"/>
    <property type="project" value="TreeGrafter"/>
</dbReference>
<keyword evidence="4" id="KW-0460">Magnesium</keyword>
<feature type="binding site" evidence="3">
    <location>
        <position position="191"/>
    </location>
    <ligand>
        <name>substrate</name>
    </ligand>
</feature>
<dbReference type="Gene3D" id="3.40.50.1000">
    <property type="entry name" value="HAD superfamily/HAD-like"/>
    <property type="match status" value="2"/>
</dbReference>
<evidence type="ECO:0000256" key="1">
    <source>
        <dbReference type="PIRNR" id="PIRNR000915"/>
    </source>
</evidence>
<dbReference type="InterPro" id="IPR036412">
    <property type="entry name" value="HAD-like_sf"/>
</dbReference>
<feature type="binding site" evidence="4">
    <location>
        <position position="216"/>
    </location>
    <ligand>
        <name>Mg(2+)</name>
        <dbReference type="ChEBI" id="CHEBI:18420"/>
    </ligand>
</feature>
<gene>
    <name evidence="5" type="ORF">FXV83_39835</name>
</gene>
<reference evidence="5 6" key="1">
    <citation type="submission" date="2019-08" db="EMBL/GenBank/DDBJ databases">
        <title>Bradyrhizobium hipponensis sp. nov., a rhizobium isolated from a Lupinus angustifolius root nodule in Tunisia.</title>
        <authorList>
            <person name="Off K."/>
            <person name="Rejili M."/>
            <person name="Mars M."/>
            <person name="Brachmann A."/>
            <person name="Marin M."/>
        </authorList>
    </citation>
    <scope>NUCLEOTIDE SEQUENCE [LARGE SCALE GENOMIC DNA]</scope>
    <source>
        <strain evidence="6">aSej3</strain>
    </source>
</reference>
<comment type="similarity">
    <text evidence="1">Belongs to the HAD-like hydrolase superfamily.</text>
</comment>
<dbReference type="InterPro" id="IPR023214">
    <property type="entry name" value="HAD_sf"/>
</dbReference>
<keyword evidence="5" id="KW-0378">Hydrolase</keyword>
<dbReference type="AlphaFoldDB" id="A0A5S4YAR9"/>